<proteinExistence type="predicted"/>
<dbReference type="Proteomes" id="UP001178461">
    <property type="component" value="Chromosome 1"/>
</dbReference>
<dbReference type="EMBL" id="OX395126">
    <property type="protein sequence ID" value="CAI5764634.1"/>
    <property type="molecule type" value="Genomic_DNA"/>
</dbReference>
<gene>
    <name evidence="1" type="ORF">PODLI_1B027586</name>
</gene>
<protein>
    <submittedName>
        <fullName evidence="1">Uncharacterized protein</fullName>
    </submittedName>
</protein>
<keyword evidence="2" id="KW-1185">Reference proteome</keyword>
<evidence type="ECO:0000313" key="1">
    <source>
        <dbReference type="EMBL" id="CAI5764634.1"/>
    </source>
</evidence>
<reference evidence="1" key="1">
    <citation type="submission" date="2022-12" db="EMBL/GenBank/DDBJ databases">
        <authorList>
            <person name="Alioto T."/>
            <person name="Alioto T."/>
            <person name="Gomez Garrido J."/>
        </authorList>
    </citation>
    <scope>NUCLEOTIDE SEQUENCE</scope>
</reference>
<organism evidence="1 2">
    <name type="scientific">Podarcis lilfordi</name>
    <name type="common">Lilford's wall lizard</name>
    <dbReference type="NCBI Taxonomy" id="74358"/>
    <lineage>
        <taxon>Eukaryota</taxon>
        <taxon>Metazoa</taxon>
        <taxon>Chordata</taxon>
        <taxon>Craniata</taxon>
        <taxon>Vertebrata</taxon>
        <taxon>Euteleostomi</taxon>
        <taxon>Lepidosauria</taxon>
        <taxon>Squamata</taxon>
        <taxon>Bifurcata</taxon>
        <taxon>Unidentata</taxon>
        <taxon>Episquamata</taxon>
        <taxon>Laterata</taxon>
        <taxon>Lacertibaenia</taxon>
        <taxon>Lacertidae</taxon>
        <taxon>Podarcis</taxon>
    </lineage>
</organism>
<name>A0AA35NUX3_9SAUR</name>
<sequence length="102" mass="11587">MYLPLLSCLHSNQFEPGLKPCAIVNSNTTTDKLIVFNQALLANARITTKSMNIKLQKSVLLVASFKKITQDKLWYLVNCILQKRKFLSHDTNPPQERVASIK</sequence>
<evidence type="ECO:0000313" key="2">
    <source>
        <dbReference type="Proteomes" id="UP001178461"/>
    </source>
</evidence>
<dbReference type="AlphaFoldDB" id="A0AA35NUX3"/>
<accession>A0AA35NUX3</accession>